<dbReference type="EMBL" id="JACRWH010000006">
    <property type="protein sequence ID" value="MBC6011775.1"/>
    <property type="molecule type" value="Genomic_DNA"/>
</dbReference>
<dbReference type="Proteomes" id="UP000649075">
    <property type="component" value="Unassembled WGS sequence"/>
</dbReference>
<protein>
    <submittedName>
        <fullName evidence="2">Transposase</fullName>
    </submittedName>
</protein>
<feature type="domain" description="Transposase IS110-like N-terminal" evidence="1">
    <location>
        <begin position="7"/>
        <end position="120"/>
    </location>
</feature>
<evidence type="ECO:0000259" key="1">
    <source>
        <dbReference type="Pfam" id="PF01548"/>
    </source>
</evidence>
<organism evidence="2 3">
    <name type="scientific">Holdemanella hominis</name>
    <dbReference type="NCBI Taxonomy" id="2764327"/>
    <lineage>
        <taxon>Bacteria</taxon>
        <taxon>Bacillati</taxon>
        <taxon>Bacillota</taxon>
        <taxon>Erysipelotrichia</taxon>
        <taxon>Erysipelotrichales</taxon>
        <taxon>Erysipelotrichaceae</taxon>
        <taxon>Holdemanella</taxon>
    </lineage>
</organism>
<dbReference type="PANTHER" id="PTHR33055:SF15">
    <property type="entry name" value="TRANSPOSASE-RELATED"/>
    <property type="match status" value="1"/>
</dbReference>
<evidence type="ECO:0000313" key="2">
    <source>
        <dbReference type="EMBL" id="MBC6011775.1"/>
    </source>
</evidence>
<evidence type="ECO:0000313" key="3">
    <source>
        <dbReference type="Proteomes" id="UP000649075"/>
    </source>
</evidence>
<dbReference type="InterPro" id="IPR002525">
    <property type="entry name" value="Transp_IS110-like_N"/>
</dbReference>
<dbReference type="RefSeq" id="WP_186998684.1">
    <property type="nucleotide sequence ID" value="NZ_JACRWH010000006.1"/>
</dbReference>
<sequence length="123" mass="13503">MKSILSVGMDVHKNSFSLCAYDGYTGEIVSESTFASDVKLVIKFIETLKSRYENDVEIKCGYEAGCLGYSLYKSLTARGVDCVILAPTTMQVSAKNKMVKNDRMDALNIAKNLASGSYKSVYV</sequence>
<gene>
    <name evidence="2" type="ORF">H8911_03265</name>
</gene>
<proteinExistence type="predicted"/>
<name>A0ABR7KGC6_9FIRM</name>
<keyword evidence="3" id="KW-1185">Reference proteome</keyword>
<dbReference type="Pfam" id="PF01548">
    <property type="entry name" value="DEDD_Tnp_IS110"/>
    <property type="match status" value="1"/>
</dbReference>
<reference evidence="2 3" key="1">
    <citation type="submission" date="2020-08" db="EMBL/GenBank/DDBJ databases">
        <authorList>
            <person name="Liu C."/>
            <person name="Sun Q."/>
        </authorList>
    </citation>
    <scope>NUCLEOTIDE SEQUENCE [LARGE SCALE GENOMIC DNA]</scope>
    <source>
        <strain evidence="2 3">L34</strain>
    </source>
</reference>
<dbReference type="PANTHER" id="PTHR33055">
    <property type="entry name" value="TRANSPOSASE FOR INSERTION SEQUENCE ELEMENT IS1111A"/>
    <property type="match status" value="1"/>
</dbReference>
<comment type="caution">
    <text evidence="2">The sequence shown here is derived from an EMBL/GenBank/DDBJ whole genome shotgun (WGS) entry which is preliminary data.</text>
</comment>
<feature type="non-terminal residue" evidence="2">
    <location>
        <position position="123"/>
    </location>
</feature>
<dbReference type="InterPro" id="IPR047650">
    <property type="entry name" value="Transpos_IS110"/>
</dbReference>
<accession>A0ABR7KGC6</accession>